<protein>
    <submittedName>
        <fullName evidence="1">Uncharacterized protein</fullName>
    </submittedName>
</protein>
<dbReference type="AlphaFoldDB" id="A0AAD5R108"/>
<evidence type="ECO:0000313" key="2">
    <source>
        <dbReference type="Proteomes" id="UP001196413"/>
    </source>
</evidence>
<reference evidence="1" key="1">
    <citation type="submission" date="2021-06" db="EMBL/GenBank/DDBJ databases">
        <title>Parelaphostrongylus tenuis whole genome reference sequence.</title>
        <authorList>
            <person name="Garwood T.J."/>
            <person name="Larsen P.A."/>
            <person name="Fountain-Jones N.M."/>
            <person name="Garbe J.R."/>
            <person name="Macchietto M.G."/>
            <person name="Kania S.A."/>
            <person name="Gerhold R.W."/>
            <person name="Richards J.E."/>
            <person name="Wolf T.M."/>
        </authorList>
    </citation>
    <scope>NUCLEOTIDE SEQUENCE</scope>
    <source>
        <strain evidence="1">MNPRO001-30</strain>
        <tissue evidence="1">Meninges</tissue>
    </source>
</reference>
<dbReference type="EMBL" id="JAHQIW010005960">
    <property type="protein sequence ID" value="KAJ1367622.1"/>
    <property type="molecule type" value="Genomic_DNA"/>
</dbReference>
<organism evidence="1 2">
    <name type="scientific">Parelaphostrongylus tenuis</name>
    <name type="common">Meningeal worm</name>
    <dbReference type="NCBI Taxonomy" id="148309"/>
    <lineage>
        <taxon>Eukaryota</taxon>
        <taxon>Metazoa</taxon>
        <taxon>Ecdysozoa</taxon>
        <taxon>Nematoda</taxon>
        <taxon>Chromadorea</taxon>
        <taxon>Rhabditida</taxon>
        <taxon>Rhabditina</taxon>
        <taxon>Rhabditomorpha</taxon>
        <taxon>Strongyloidea</taxon>
        <taxon>Metastrongylidae</taxon>
        <taxon>Parelaphostrongylus</taxon>
    </lineage>
</organism>
<sequence length="94" mass="10340">MVHTTKPKISCSQSHPIGTSQRAFISLCHHEKMGHNCRTSGRNGVHAARQKLKTTKAGWHLEVDIRTVFSSTSSVLNAFRSTFTTKGSGAEHVH</sequence>
<proteinExistence type="predicted"/>
<evidence type="ECO:0000313" key="1">
    <source>
        <dbReference type="EMBL" id="KAJ1367622.1"/>
    </source>
</evidence>
<dbReference type="Proteomes" id="UP001196413">
    <property type="component" value="Unassembled WGS sequence"/>
</dbReference>
<name>A0AAD5R108_PARTN</name>
<keyword evidence="2" id="KW-1185">Reference proteome</keyword>
<accession>A0AAD5R108</accession>
<comment type="caution">
    <text evidence="1">The sequence shown here is derived from an EMBL/GenBank/DDBJ whole genome shotgun (WGS) entry which is preliminary data.</text>
</comment>
<gene>
    <name evidence="1" type="ORF">KIN20_028569</name>
</gene>